<keyword evidence="1" id="KW-0238">DNA-binding</keyword>
<dbReference type="Pfam" id="PF06224">
    <property type="entry name" value="AlkZ-like"/>
    <property type="match status" value="1"/>
</dbReference>
<organism evidence="1 2">
    <name type="scientific">Arachidicoccus rhizosphaerae</name>
    <dbReference type="NCBI Taxonomy" id="551991"/>
    <lineage>
        <taxon>Bacteria</taxon>
        <taxon>Pseudomonadati</taxon>
        <taxon>Bacteroidota</taxon>
        <taxon>Chitinophagia</taxon>
        <taxon>Chitinophagales</taxon>
        <taxon>Chitinophagaceae</taxon>
        <taxon>Arachidicoccus</taxon>
    </lineage>
</organism>
<dbReference type="RefSeq" id="WP_091394821.1">
    <property type="nucleotide sequence ID" value="NZ_FNQY01000005.1"/>
</dbReference>
<name>A0A1H3X7R2_9BACT</name>
<dbReference type="PANTHER" id="PTHR38479:SF2">
    <property type="entry name" value="WINGED HELIX DNA-BINDING DOMAIN-CONTAINING PROTEIN"/>
    <property type="match status" value="1"/>
</dbReference>
<dbReference type="AlphaFoldDB" id="A0A1H3X7R2"/>
<keyword evidence="2" id="KW-1185">Reference proteome</keyword>
<protein>
    <submittedName>
        <fullName evidence="1">Winged helix DNA-binding domain-containing protein</fullName>
    </submittedName>
</protein>
<dbReference type="PANTHER" id="PTHR38479">
    <property type="entry name" value="LMO0824 PROTEIN"/>
    <property type="match status" value="1"/>
</dbReference>
<dbReference type="InterPro" id="IPR009351">
    <property type="entry name" value="AlkZ-like"/>
</dbReference>
<dbReference type="STRING" id="551991.SAMN05192529_10510"/>
<dbReference type="OrthoDB" id="2210247at2"/>
<dbReference type="EMBL" id="FNQY01000005">
    <property type="protein sequence ID" value="SDZ95455.1"/>
    <property type="molecule type" value="Genomic_DNA"/>
</dbReference>
<evidence type="ECO:0000313" key="1">
    <source>
        <dbReference type="EMBL" id="SDZ95455.1"/>
    </source>
</evidence>
<reference evidence="1 2" key="1">
    <citation type="submission" date="2016-10" db="EMBL/GenBank/DDBJ databases">
        <authorList>
            <person name="de Groot N.N."/>
        </authorList>
    </citation>
    <scope>NUCLEOTIDE SEQUENCE [LARGE SCALE GENOMIC DNA]</scope>
    <source>
        <strain evidence="1 2">Vu-144</strain>
    </source>
</reference>
<dbReference type="Proteomes" id="UP000199041">
    <property type="component" value="Unassembled WGS sequence"/>
</dbReference>
<accession>A0A1H3X7R2</accession>
<evidence type="ECO:0000313" key="2">
    <source>
        <dbReference type="Proteomes" id="UP000199041"/>
    </source>
</evidence>
<dbReference type="GO" id="GO:0003677">
    <property type="term" value="F:DNA binding"/>
    <property type="evidence" value="ECO:0007669"/>
    <property type="project" value="UniProtKB-KW"/>
</dbReference>
<gene>
    <name evidence="1" type="ORF">SAMN05192529_10510</name>
</gene>
<sequence length="427" mass="47734">MASTSKVKLPEGQQHLLDARIDAQHLSVHEVLDVAHLVQRMGALQAQHFDMVQWAICHRLGHCAEAKFLTGAVIQKAFEKGHIVRTHALRPTWQLLAGEDLLWILHLTAPAIKKALFSRDKHLGILQQEYAKADEAIYRILSDEPYLSKAELVSHLEQRGFSMDEYRSNHYIMHAELEGIICSGAVKNEKHSYGLVENMLGKNMEKALRLKKELQGAAGVRELASRYFSTRGPASVADFAWWSGLNITEIKKALVELGDQLVHWEKQEVNKKTENSSIKNTDLYYWSDVQSAGKSKSGGSKPGNSSGKGDNLHLLAAFDEYLISYKDRSAMLAPEFNRQIITVNGMFRPAVVRNGKILASWQVEKTTAAKSAGKVKSAPVPGLKIKILPFTTLKSAEIKTLLKGLEPEVELFARFKNMPLMSFQIAK</sequence>
<proteinExistence type="predicted"/>